<dbReference type="InterPro" id="IPR009506">
    <property type="entry name" value="YjiS-like"/>
</dbReference>
<keyword evidence="3" id="KW-1185">Reference proteome</keyword>
<feature type="domain" description="YjiS-like" evidence="1">
    <location>
        <begin position="43"/>
        <end position="71"/>
    </location>
</feature>
<reference evidence="3" key="1">
    <citation type="journal article" date="2013" name="Stand. Genomic Sci.">
        <title>Genome sequence of the Litoreibacter arenae type strain (DSM 19593(T)), a member of the Roseobacter clade isolated from sea sand.</title>
        <authorList>
            <person name="Riedel T."/>
            <person name="Fiebig A."/>
            <person name="Petersen J."/>
            <person name="Gronow S."/>
            <person name="Kyrpides N.C."/>
            <person name="Goker M."/>
            <person name="Klenk H.P."/>
        </authorList>
    </citation>
    <scope>NUCLEOTIDE SEQUENCE [LARGE SCALE GENOMIC DNA]</scope>
    <source>
        <strain evidence="3">DSM 19593</strain>
    </source>
</reference>
<evidence type="ECO:0000313" key="2">
    <source>
        <dbReference type="EMBL" id="EPX78255.1"/>
    </source>
</evidence>
<dbReference type="RefSeq" id="WP_021101413.1">
    <property type="nucleotide sequence ID" value="NZ_KE557311.1"/>
</dbReference>
<proteinExistence type="predicted"/>
<organism evidence="2 3">
    <name type="scientific">Litoreibacter arenae DSM 19593</name>
    <dbReference type="NCBI Taxonomy" id="1123360"/>
    <lineage>
        <taxon>Bacteria</taxon>
        <taxon>Pseudomonadati</taxon>
        <taxon>Pseudomonadota</taxon>
        <taxon>Alphaproteobacteria</taxon>
        <taxon>Rhodobacterales</taxon>
        <taxon>Roseobacteraceae</taxon>
        <taxon>Litoreibacter</taxon>
    </lineage>
</organism>
<protein>
    <recommendedName>
        <fullName evidence="1">YjiS-like domain-containing protein</fullName>
    </recommendedName>
</protein>
<dbReference type="AlphaFoldDB" id="S9RJF7"/>
<dbReference type="Pfam" id="PF06568">
    <property type="entry name" value="YjiS-like"/>
    <property type="match status" value="1"/>
</dbReference>
<accession>S9RJF7</accession>
<dbReference type="HOGENOM" id="CLU_2233239_0_0_5"/>
<gene>
    <name evidence="2" type="ORF">thalar_02484</name>
</gene>
<name>S9RJF7_9RHOB</name>
<comment type="caution">
    <text evidence="2">The sequence shown here is derived from an EMBL/GenBank/DDBJ whole genome shotgun (WGS) entry which is preliminary data.</text>
</comment>
<evidence type="ECO:0000313" key="3">
    <source>
        <dbReference type="Proteomes" id="UP000015351"/>
    </source>
</evidence>
<dbReference type="EMBL" id="AONI01000013">
    <property type="protein sequence ID" value="EPX78255.1"/>
    <property type="molecule type" value="Genomic_DNA"/>
</dbReference>
<sequence>MHPILFHCELLALRPMAIAANSSSTPRRGGPAKRWMRSAFESWQRRKTIAALRALNDHTLRDIGVHRSNIERFVDGLCGRDSRIETMPGEIVERHHGQSRLLLAA</sequence>
<dbReference type="Proteomes" id="UP000015351">
    <property type="component" value="Unassembled WGS sequence"/>
</dbReference>
<evidence type="ECO:0000259" key="1">
    <source>
        <dbReference type="Pfam" id="PF06568"/>
    </source>
</evidence>
<dbReference type="eggNOG" id="ENOG502ZHXM">
    <property type="taxonomic scope" value="Bacteria"/>
</dbReference>